<evidence type="ECO:0000313" key="1">
    <source>
        <dbReference type="EMBL" id="CAK5274936.1"/>
    </source>
</evidence>
<sequence length="54" mass="5601">MGSLNELPESTLVLIPAPARKGVVSALLYGRSMLLGIDGNETDGCRAEDGEGRA</sequence>
<dbReference type="Proteomes" id="UP001295794">
    <property type="component" value="Unassembled WGS sequence"/>
</dbReference>
<reference evidence="2" key="1">
    <citation type="submission" date="2023-11" db="EMBL/GenBank/DDBJ databases">
        <authorList>
            <person name="De Vega J J."/>
            <person name="De Vega J J."/>
        </authorList>
    </citation>
    <scope>NUCLEOTIDE SEQUENCE</scope>
</reference>
<gene>
    <name evidence="1" type="ORF">MYCIT1_LOCUS22359</name>
    <name evidence="2" type="ORF">MYCIT1_LOCUS35060</name>
    <name evidence="3" type="ORF">MYCIT1_LOCUS35084</name>
</gene>
<proteinExistence type="predicted"/>
<keyword evidence="4" id="KW-1185">Reference proteome</keyword>
<name>A0AAD2HZA5_9AGAR</name>
<protein>
    <submittedName>
        <fullName evidence="2">Uncharacterized protein</fullName>
    </submittedName>
</protein>
<evidence type="ECO:0000313" key="3">
    <source>
        <dbReference type="EMBL" id="CAK5282930.1"/>
    </source>
</evidence>
<comment type="caution">
    <text evidence="2">The sequence shown here is derived from an EMBL/GenBank/DDBJ whole genome shotgun (WGS) entry which is preliminary data.</text>
</comment>
<organism evidence="2 4">
    <name type="scientific">Mycena citricolor</name>
    <dbReference type="NCBI Taxonomy" id="2018698"/>
    <lineage>
        <taxon>Eukaryota</taxon>
        <taxon>Fungi</taxon>
        <taxon>Dikarya</taxon>
        <taxon>Basidiomycota</taxon>
        <taxon>Agaricomycotina</taxon>
        <taxon>Agaricomycetes</taxon>
        <taxon>Agaricomycetidae</taxon>
        <taxon>Agaricales</taxon>
        <taxon>Marasmiineae</taxon>
        <taxon>Mycenaceae</taxon>
        <taxon>Mycena</taxon>
    </lineage>
</organism>
<feature type="non-terminal residue" evidence="2">
    <location>
        <position position="54"/>
    </location>
</feature>
<dbReference type="EMBL" id="CAVNYO010000464">
    <property type="protein sequence ID" value="CAK5282930.1"/>
    <property type="molecule type" value="Genomic_DNA"/>
</dbReference>
<dbReference type="AlphaFoldDB" id="A0AAD2HZA5"/>
<dbReference type="EMBL" id="CAVNYO010000403">
    <property type="protein sequence ID" value="CAK5274936.1"/>
    <property type="molecule type" value="Genomic_DNA"/>
</dbReference>
<dbReference type="EMBL" id="CAVNYO010000463">
    <property type="protein sequence ID" value="CAK5282917.1"/>
    <property type="molecule type" value="Genomic_DNA"/>
</dbReference>
<evidence type="ECO:0000313" key="4">
    <source>
        <dbReference type="Proteomes" id="UP001295794"/>
    </source>
</evidence>
<accession>A0AAD2HZA5</accession>
<evidence type="ECO:0000313" key="2">
    <source>
        <dbReference type="EMBL" id="CAK5282917.1"/>
    </source>
</evidence>